<comment type="caution">
    <text evidence="2">The sequence shown here is derived from an EMBL/GenBank/DDBJ whole genome shotgun (WGS) entry which is preliminary data.</text>
</comment>
<proteinExistence type="predicted"/>
<gene>
    <name evidence="2" type="ORF">JAV76_11840</name>
</gene>
<name>A0A934MBV1_9MICO</name>
<dbReference type="RefSeq" id="WP_198734265.1">
    <property type="nucleotide sequence ID" value="NZ_JAEINH010000009.1"/>
</dbReference>
<evidence type="ECO:0000313" key="3">
    <source>
        <dbReference type="Proteomes" id="UP000602087"/>
    </source>
</evidence>
<organism evidence="2 3">
    <name type="scientific">Sanguibacter suaedae</name>
    <dbReference type="NCBI Taxonomy" id="2795737"/>
    <lineage>
        <taxon>Bacteria</taxon>
        <taxon>Bacillati</taxon>
        <taxon>Actinomycetota</taxon>
        <taxon>Actinomycetes</taxon>
        <taxon>Micrococcales</taxon>
        <taxon>Sanguibacteraceae</taxon>
        <taxon>Sanguibacter</taxon>
    </lineage>
</organism>
<dbReference type="Proteomes" id="UP000602087">
    <property type="component" value="Unassembled WGS sequence"/>
</dbReference>
<sequence>MTINEDAHGPTDGDLGGGVPGMPVVGAAAQPVPVGSEEARARYDALFGDTAASTFADPNYIWGEMNGAPYDPT</sequence>
<evidence type="ECO:0000256" key="1">
    <source>
        <dbReference type="SAM" id="MobiDB-lite"/>
    </source>
</evidence>
<dbReference type="AlphaFoldDB" id="A0A934MBV1"/>
<reference evidence="2" key="1">
    <citation type="submission" date="2020-12" db="EMBL/GenBank/DDBJ databases">
        <title>Sanguibacter suaedae sp. nov., isolated from Suaeda aralocaspica.</title>
        <authorList>
            <person name="Ma Q."/>
        </authorList>
    </citation>
    <scope>NUCLEOTIDE SEQUENCE</scope>
    <source>
        <strain evidence="2">YZGR15</strain>
    </source>
</reference>
<dbReference type="EMBL" id="JAEINH010000009">
    <property type="protein sequence ID" value="MBI9115706.1"/>
    <property type="molecule type" value="Genomic_DNA"/>
</dbReference>
<keyword evidence="3" id="KW-1185">Reference proteome</keyword>
<evidence type="ECO:0000313" key="2">
    <source>
        <dbReference type="EMBL" id="MBI9115706.1"/>
    </source>
</evidence>
<feature type="region of interest" description="Disordered" evidence="1">
    <location>
        <begin position="1"/>
        <end position="24"/>
    </location>
</feature>
<protein>
    <submittedName>
        <fullName evidence="2">Uncharacterized protein</fullName>
    </submittedName>
</protein>
<accession>A0A934MBV1</accession>
<feature type="compositionally biased region" description="Basic and acidic residues" evidence="1">
    <location>
        <begin position="1"/>
        <end position="11"/>
    </location>
</feature>